<evidence type="ECO:0000313" key="2">
    <source>
        <dbReference type="Proteomes" id="UP000825729"/>
    </source>
</evidence>
<name>A0AAV7E8P9_ARIFI</name>
<comment type="caution">
    <text evidence="1">The sequence shown here is derived from an EMBL/GenBank/DDBJ whole genome shotgun (WGS) entry which is preliminary data.</text>
</comment>
<gene>
    <name evidence="1" type="ORF">H6P81_015815</name>
</gene>
<evidence type="ECO:0000313" key="1">
    <source>
        <dbReference type="EMBL" id="KAG9444475.1"/>
    </source>
</evidence>
<dbReference type="AlphaFoldDB" id="A0AAV7E8P9"/>
<dbReference type="Proteomes" id="UP000825729">
    <property type="component" value="Unassembled WGS sequence"/>
</dbReference>
<keyword evidence="2" id="KW-1185">Reference proteome</keyword>
<protein>
    <submittedName>
        <fullName evidence="1">Uncharacterized protein</fullName>
    </submittedName>
</protein>
<accession>A0AAV7E8P9</accession>
<dbReference type="EMBL" id="JAINDJ010000006">
    <property type="protein sequence ID" value="KAG9444475.1"/>
    <property type="molecule type" value="Genomic_DNA"/>
</dbReference>
<sequence length="75" mass="8371">MVSRILGYSDGAGEGHGRTRTVFDGVKFTRPPAFVRRFSESRKTTAEPKSRFVSLKFPTITNIEVIILHRAAFSA</sequence>
<reference evidence="1 2" key="1">
    <citation type="submission" date="2021-07" db="EMBL/GenBank/DDBJ databases">
        <title>The Aristolochia fimbriata genome: insights into angiosperm evolution, floral development and chemical biosynthesis.</title>
        <authorList>
            <person name="Jiao Y."/>
        </authorList>
    </citation>
    <scope>NUCLEOTIDE SEQUENCE [LARGE SCALE GENOMIC DNA]</scope>
    <source>
        <strain evidence="1">IBCAS-2021</strain>
        <tissue evidence="1">Leaf</tissue>
    </source>
</reference>
<organism evidence="1 2">
    <name type="scientific">Aristolochia fimbriata</name>
    <name type="common">White veined hardy Dutchman's pipe vine</name>
    <dbReference type="NCBI Taxonomy" id="158543"/>
    <lineage>
        <taxon>Eukaryota</taxon>
        <taxon>Viridiplantae</taxon>
        <taxon>Streptophyta</taxon>
        <taxon>Embryophyta</taxon>
        <taxon>Tracheophyta</taxon>
        <taxon>Spermatophyta</taxon>
        <taxon>Magnoliopsida</taxon>
        <taxon>Magnoliidae</taxon>
        <taxon>Piperales</taxon>
        <taxon>Aristolochiaceae</taxon>
        <taxon>Aristolochia</taxon>
    </lineage>
</organism>
<proteinExistence type="predicted"/>